<reference evidence="9" key="1">
    <citation type="submission" date="2022-07" db="EMBL/GenBank/DDBJ databases">
        <title>Phylogenomic reconstructions and comparative analyses of Kickxellomycotina fungi.</title>
        <authorList>
            <person name="Reynolds N.K."/>
            <person name="Stajich J.E."/>
            <person name="Barry K."/>
            <person name="Grigoriev I.V."/>
            <person name="Crous P."/>
            <person name="Smith M.E."/>
        </authorList>
    </citation>
    <scope>NUCLEOTIDE SEQUENCE</scope>
    <source>
        <strain evidence="9">NBRC 105414</strain>
    </source>
</reference>
<evidence type="ECO:0000256" key="2">
    <source>
        <dbReference type="ARBA" id="ARBA00022771"/>
    </source>
</evidence>
<dbReference type="PROSITE" id="PS51266">
    <property type="entry name" value="ZF_CHY"/>
    <property type="match status" value="1"/>
</dbReference>
<keyword evidence="2 4" id="KW-0863">Zinc-finger</keyword>
<protein>
    <submittedName>
        <fullName evidence="9">Uncharacterized protein</fullName>
    </submittedName>
</protein>
<dbReference type="GO" id="GO:0006511">
    <property type="term" value="P:ubiquitin-dependent protein catabolic process"/>
    <property type="evidence" value="ECO:0007669"/>
    <property type="project" value="TreeGrafter"/>
</dbReference>
<keyword evidence="5" id="KW-0175">Coiled coil</keyword>
<feature type="domain" description="CTCHY-type" evidence="8">
    <location>
        <begin position="90"/>
        <end position="154"/>
    </location>
</feature>
<dbReference type="SMART" id="SM00184">
    <property type="entry name" value="RING"/>
    <property type="match status" value="1"/>
</dbReference>
<organism evidence="9 10">
    <name type="scientific">Coemansia javaensis</name>
    <dbReference type="NCBI Taxonomy" id="2761396"/>
    <lineage>
        <taxon>Eukaryota</taxon>
        <taxon>Fungi</taxon>
        <taxon>Fungi incertae sedis</taxon>
        <taxon>Zoopagomycota</taxon>
        <taxon>Kickxellomycotina</taxon>
        <taxon>Kickxellomycetes</taxon>
        <taxon>Kickxellales</taxon>
        <taxon>Kickxellaceae</taxon>
        <taxon>Coemansia</taxon>
    </lineage>
</organism>
<dbReference type="EMBL" id="JANBUL010000386">
    <property type="protein sequence ID" value="KAJ2776189.1"/>
    <property type="molecule type" value="Genomic_DNA"/>
</dbReference>
<dbReference type="PANTHER" id="PTHR21319:SF0">
    <property type="entry name" value="AND RING FINGER DOMAIN PROTEIN, PUTATIVE (AFU_ORTHOLOGUE AFUA_1G08900)-RELATED"/>
    <property type="match status" value="1"/>
</dbReference>
<dbReference type="Pfam" id="PF05495">
    <property type="entry name" value="zf-CHY"/>
    <property type="match status" value="1"/>
</dbReference>
<dbReference type="Proteomes" id="UP001140217">
    <property type="component" value="Unassembled WGS sequence"/>
</dbReference>
<evidence type="ECO:0000313" key="10">
    <source>
        <dbReference type="Proteomes" id="UP001140217"/>
    </source>
</evidence>
<feature type="domain" description="CHY-type" evidence="7">
    <location>
        <begin position="21"/>
        <end position="88"/>
    </location>
</feature>
<keyword evidence="3" id="KW-0862">Zinc</keyword>
<dbReference type="SUPFAM" id="SSF161219">
    <property type="entry name" value="CHY zinc finger-like"/>
    <property type="match status" value="1"/>
</dbReference>
<dbReference type="Pfam" id="PF13639">
    <property type="entry name" value="zf-RING_2"/>
    <property type="match status" value="1"/>
</dbReference>
<dbReference type="SUPFAM" id="SSF161245">
    <property type="entry name" value="Zinc hairpin stack"/>
    <property type="match status" value="1"/>
</dbReference>
<feature type="coiled-coil region" evidence="5">
    <location>
        <begin position="392"/>
        <end position="514"/>
    </location>
</feature>
<evidence type="ECO:0000313" key="9">
    <source>
        <dbReference type="EMBL" id="KAJ2776189.1"/>
    </source>
</evidence>
<dbReference type="SUPFAM" id="SSF57850">
    <property type="entry name" value="RING/U-box"/>
    <property type="match status" value="1"/>
</dbReference>
<dbReference type="InterPro" id="IPR037274">
    <property type="entry name" value="Znf_CHY_sf"/>
</dbReference>
<dbReference type="PANTHER" id="PTHR21319">
    <property type="entry name" value="RING FINGER AND CHY ZINC FINGER DOMAIN-CONTAINING PROTEIN 1"/>
    <property type="match status" value="1"/>
</dbReference>
<comment type="caution">
    <text evidence="9">The sequence shown here is derived from an EMBL/GenBank/DDBJ whole genome shotgun (WGS) entry which is preliminary data.</text>
</comment>
<evidence type="ECO:0000256" key="1">
    <source>
        <dbReference type="ARBA" id="ARBA00022723"/>
    </source>
</evidence>
<evidence type="ECO:0000259" key="8">
    <source>
        <dbReference type="PROSITE" id="PS51270"/>
    </source>
</evidence>
<dbReference type="GO" id="GO:0005634">
    <property type="term" value="C:nucleus"/>
    <property type="evidence" value="ECO:0007669"/>
    <property type="project" value="TreeGrafter"/>
</dbReference>
<evidence type="ECO:0000256" key="3">
    <source>
        <dbReference type="ARBA" id="ARBA00022833"/>
    </source>
</evidence>
<evidence type="ECO:0000259" key="6">
    <source>
        <dbReference type="PROSITE" id="PS50089"/>
    </source>
</evidence>
<dbReference type="GO" id="GO:0008270">
    <property type="term" value="F:zinc ion binding"/>
    <property type="evidence" value="ECO:0007669"/>
    <property type="project" value="UniProtKB-KW"/>
</dbReference>
<evidence type="ECO:0000256" key="4">
    <source>
        <dbReference type="PROSITE-ProRule" id="PRU00601"/>
    </source>
</evidence>
<dbReference type="InterPro" id="IPR013083">
    <property type="entry name" value="Znf_RING/FYVE/PHD"/>
</dbReference>
<dbReference type="Gene3D" id="2.20.28.10">
    <property type="match status" value="1"/>
</dbReference>
<dbReference type="Gene3D" id="3.30.40.10">
    <property type="entry name" value="Zinc/RING finger domain, C3HC4 (zinc finger)"/>
    <property type="match status" value="1"/>
</dbReference>
<name>A0A9W8H7G1_9FUNG</name>
<sequence>MYAPADGAGVFDAAQPSYTDGRQLALGCPHYQVNARVLAPCCGVWTPCRFCHNAAFDHAMDRFAVEQMKCMLCREEQPIGQQCRGCGAAMGRHYCAACRLIDNGPGKEIFHCDRCGICLSGRRSDYYHCAGCDACVSVASREKHGCRERILHADCPICGEEFFDSAHAIVQAPCTHLMHEQCLEESVKHSHRCPLCAMSLCDTRAMSAAIDSYLRASMMPPEHRGRLSNVFCNDCRRRSVAQFHFVYHKCGHCSSYNTTVLSESRQAVPKEIAMYKEDRERLTTAIGILGTLIAIFYRAECYWEYPTPRRNELLTTKHWINDLKSQYLAHLKDNAADLPEGLAEFPGSIHSYIDHYSAAYAANHDALVAYRARELFAESMRGAAFLPSANELKKLEASVVEEERLLGQVQQRLAEKVAEATARIEAQSQEYEAALELARANEELAAGVGELEAELAALGRAVDEKERRERGAVEQQTRELQAAHNDLVREAALRDEAERERARLGERLARLRSDEQKRRLSAEDSQEQQRLVERWVRAVAPVVGARVEGSTLVVTLGDGVGAMSGRRILAQFNDLGKIEAVRTDDGRELPPQLSHDALMRLLAD</sequence>
<dbReference type="AlphaFoldDB" id="A0A9W8H7G1"/>
<accession>A0A9W8H7G1</accession>
<dbReference type="OrthoDB" id="411372at2759"/>
<dbReference type="InterPro" id="IPR008913">
    <property type="entry name" value="Znf_CHY"/>
</dbReference>
<keyword evidence="10" id="KW-1185">Reference proteome</keyword>
<evidence type="ECO:0000259" key="7">
    <source>
        <dbReference type="PROSITE" id="PS51266"/>
    </source>
</evidence>
<dbReference type="GO" id="GO:0061630">
    <property type="term" value="F:ubiquitin protein ligase activity"/>
    <property type="evidence" value="ECO:0007669"/>
    <property type="project" value="TreeGrafter"/>
</dbReference>
<keyword evidence="1" id="KW-0479">Metal-binding</keyword>
<dbReference type="Pfam" id="PF14599">
    <property type="entry name" value="zinc_ribbon_6"/>
    <property type="match status" value="1"/>
</dbReference>
<dbReference type="InterPro" id="IPR037275">
    <property type="entry name" value="Znf_CTCHY_sf"/>
</dbReference>
<dbReference type="InterPro" id="IPR001841">
    <property type="entry name" value="Znf_RING"/>
</dbReference>
<dbReference type="PROSITE" id="PS51270">
    <property type="entry name" value="ZF_CTCHY"/>
    <property type="match status" value="1"/>
</dbReference>
<gene>
    <name evidence="9" type="ORF">H4R18_005799</name>
</gene>
<dbReference type="CDD" id="cd22265">
    <property type="entry name" value="UDM1_RNF168"/>
    <property type="match status" value="1"/>
</dbReference>
<feature type="domain" description="RING-type" evidence="6">
    <location>
        <begin position="155"/>
        <end position="196"/>
    </location>
</feature>
<dbReference type="InterPro" id="IPR017921">
    <property type="entry name" value="Znf_CTCHY"/>
</dbReference>
<dbReference type="GO" id="GO:0016567">
    <property type="term" value="P:protein ubiquitination"/>
    <property type="evidence" value="ECO:0007669"/>
    <property type="project" value="TreeGrafter"/>
</dbReference>
<dbReference type="PROSITE" id="PS50089">
    <property type="entry name" value="ZF_RING_2"/>
    <property type="match status" value="1"/>
</dbReference>
<evidence type="ECO:0000256" key="5">
    <source>
        <dbReference type="SAM" id="Coils"/>
    </source>
</evidence>
<dbReference type="InterPro" id="IPR039512">
    <property type="entry name" value="RCHY1_zinc-ribbon"/>
</dbReference>
<proteinExistence type="predicted"/>